<comment type="caution">
    <text evidence="1">The sequence shown here is derived from an EMBL/GenBank/DDBJ whole genome shotgun (WGS) entry which is preliminary data.</text>
</comment>
<organism evidence="1 2">
    <name type="scientific">Atlanticothrix silvestris CENA357</name>
    <dbReference type="NCBI Taxonomy" id="1725252"/>
    <lineage>
        <taxon>Bacteria</taxon>
        <taxon>Bacillati</taxon>
        <taxon>Cyanobacteriota</taxon>
        <taxon>Cyanophyceae</taxon>
        <taxon>Nostocales</taxon>
        <taxon>Nodulariaceae</taxon>
        <taxon>Atlanticothrix</taxon>
        <taxon>Atlanticothrix silvestris</taxon>
    </lineage>
</organism>
<reference evidence="1 2" key="1">
    <citation type="journal article" date="2021" name="Int. J. Syst. Evol. Microbiol.">
        <title>Amazonocrinis nigriterrae gen. nov., sp. nov., Atlanticothrix silvestris gen. nov., sp. nov. and Dendronalium phyllosphericum gen. nov., sp. nov., nostocacean cyanobacteria from Brazilian environments.</title>
        <authorList>
            <person name="Alvarenga D.O."/>
            <person name="Andreote A.P.D."/>
            <person name="Branco L.H.Z."/>
            <person name="Delbaje E."/>
            <person name="Cruz R.B."/>
            <person name="Varani A.M."/>
            <person name="Fiore M.F."/>
        </authorList>
    </citation>
    <scope>NUCLEOTIDE SEQUENCE [LARGE SCALE GENOMIC DNA]</scope>
    <source>
        <strain evidence="1 2">CENA357</strain>
    </source>
</reference>
<name>A0A8J7HH02_9CYAN</name>
<evidence type="ECO:0000313" key="2">
    <source>
        <dbReference type="Proteomes" id="UP000599391"/>
    </source>
</evidence>
<proteinExistence type="predicted"/>
<gene>
    <name evidence="1" type="ORF">I8751_19395</name>
</gene>
<keyword evidence="2" id="KW-1185">Reference proteome</keyword>
<sequence length="88" mass="10234">MVLINNPLSELQLAVFSLQVIRYFLETVTPDIFLDDSLFRFYARNFALPNKNISPVLFQVLVKFKPIPVDLLNEDLVFEIQIDYSPIT</sequence>
<dbReference type="AlphaFoldDB" id="A0A8J7HH02"/>
<evidence type="ECO:0000313" key="1">
    <source>
        <dbReference type="EMBL" id="MBH8554488.1"/>
    </source>
</evidence>
<dbReference type="Proteomes" id="UP000599391">
    <property type="component" value="Unassembled WGS sequence"/>
</dbReference>
<dbReference type="EMBL" id="JAECZB010000075">
    <property type="protein sequence ID" value="MBH8554488.1"/>
    <property type="molecule type" value="Genomic_DNA"/>
</dbReference>
<accession>A0A8J7HH02</accession>
<protein>
    <submittedName>
        <fullName evidence="1">Uncharacterized protein</fullName>
    </submittedName>
</protein>